<evidence type="ECO:0000313" key="2">
    <source>
        <dbReference type="Proteomes" id="UP001153332"/>
    </source>
</evidence>
<comment type="caution">
    <text evidence="1">The sequence shown here is derived from an EMBL/GenBank/DDBJ whole genome shotgun (WGS) entry which is preliminary data.</text>
</comment>
<sequence length="740" mass="80599">MKLKSLKSKPIMLLRQFSGGASGSQPSTPVPAQNHPQVSRSRLTNTGDGRPVESKIHGRALLIGCNHGGLLGTKNDVDDMATILEDLNTHEFEITKLTGCRAIARHIRDEWKKLIQSTEEGDAVVIYYSGHGGRAEISTQGLEEGQPNKFQYLVPHNFDEDDSPKEWKGILDIEISRWLHDITEKTGNVTYILDCCHSSALGKDPTGPGVEKAVAKFKSTQLMAKTFIDIWTRAKKSCMEGMPDGDNAGVRFTQADYQNPKVVRICAAAAEGSAWQFHDSRNWRGAMTSSLGGVFQSLGRNRSWLNIMAAVGESMKLDSDSKLGLQQPRSAGADDRIPFLLDIDPVTELWAGIPCGTGRGIIIQGGMSIGTKAGDIYELQPIPKKSDPPGGFQPLKVKIDCVYGLSATAEVAPQDNAIKPQEGRVAFATLVERRKPRRIKLQGKINDQIKQRINDSKLFQLIEVSQVGNLANQGGEAQGVAGSPQMDGENLKLKLESVLSLKQDNETITLYGHARYSNASRPGVPLVSFSIQGGDLDGGINRLFMHAERFARSLDVVSLKTGRDEEEFNPDVFLDIFRDDPDNPIVTTDTSEKSAKRETHSGPTRTTENAHNGVHATLLVVDAVGEITILSVSQGERGINLTSMAPNAAIGKGPPLGVQLVLPDIPGPGPGPTTVCQHFVLVVTAKEIDLRYLQPRRANYIRDAVAKGDRSPEAFDVFGRSNRYRSTAVPYSFLLKPTEG</sequence>
<gene>
    <name evidence="1" type="ORF">O1611_g8258</name>
</gene>
<proteinExistence type="predicted"/>
<protein>
    <submittedName>
        <fullName evidence="1">Uncharacterized protein</fullName>
    </submittedName>
</protein>
<organism evidence="1 2">
    <name type="scientific">Lasiodiplodia mahajangana</name>
    <dbReference type="NCBI Taxonomy" id="1108764"/>
    <lineage>
        <taxon>Eukaryota</taxon>
        <taxon>Fungi</taxon>
        <taxon>Dikarya</taxon>
        <taxon>Ascomycota</taxon>
        <taxon>Pezizomycotina</taxon>
        <taxon>Dothideomycetes</taxon>
        <taxon>Dothideomycetes incertae sedis</taxon>
        <taxon>Botryosphaeriales</taxon>
        <taxon>Botryosphaeriaceae</taxon>
        <taxon>Lasiodiplodia</taxon>
    </lineage>
</organism>
<accession>A0ACC2JD57</accession>
<reference evidence="1" key="1">
    <citation type="submission" date="2022-12" db="EMBL/GenBank/DDBJ databases">
        <title>Genome Sequence of Lasiodiplodia mahajangana.</title>
        <authorList>
            <person name="Buettner E."/>
        </authorList>
    </citation>
    <scope>NUCLEOTIDE SEQUENCE</scope>
    <source>
        <strain evidence="1">VT137</strain>
    </source>
</reference>
<evidence type="ECO:0000313" key="1">
    <source>
        <dbReference type="EMBL" id="KAJ8125381.1"/>
    </source>
</evidence>
<name>A0ACC2JD57_9PEZI</name>
<dbReference type="Proteomes" id="UP001153332">
    <property type="component" value="Unassembled WGS sequence"/>
</dbReference>
<dbReference type="EMBL" id="JAPUUL010002396">
    <property type="protein sequence ID" value="KAJ8125381.1"/>
    <property type="molecule type" value="Genomic_DNA"/>
</dbReference>
<keyword evidence="2" id="KW-1185">Reference proteome</keyword>